<dbReference type="GO" id="GO:0003676">
    <property type="term" value="F:nucleic acid binding"/>
    <property type="evidence" value="ECO:0007669"/>
    <property type="project" value="InterPro"/>
</dbReference>
<dbReference type="GO" id="GO:0000213">
    <property type="term" value="F:tRNA-intron lyase activity"/>
    <property type="evidence" value="ECO:0007669"/>
    <property type="project" value="UniProtKB-EC"/>
</dbReference>
<dbReference type="Proteomes" id="UP000001593">
    <property type="component" value="Unassembled WGS sequence"/>
</dbReference>
<keyword evidence="4" id="KW-0472">Membrane</keyword>
<dbReference type="EC" id="4.6.1.16" evidence="2"/>
<dbReference type="EMBL" id="DS469596">
    <property type="protein sequence ID" value="EDO40117.1"/>
    <property type="molecule type" value="Genomic_DNA"/>
</dbReference>
<evidence type="ECO:0000256" key="2">
    <source>
        <dbReference type="ARBA" id="ARBA00012573"/>
    </source>
</evidence>
<dbReference type="InterPro" id="IPR011856">
    <property type="entry name" value="tRNA_endonuc-like_dom_sf"/>
</dbReference>
<dbReference type="GO" id="GO:0005634">
    <property type="term" value="C:nucleus"/>
    <property type="evidence" value="ECO:0007669"/>
    <property type="project" value="UniProtKB-ARBA"/>
</dbReference>
<dbReference type="Gene3D" id="3.40.1350.10">
    <property type="match status" value="1"/>
</dbReference>
<accession>A7S826</accession>
<sequence length="70" mass="8225">MSNCYFFQAFFLSYGLGCLCVLDKEREMNLNDMWQAFCAASPDFLQKYIVYHYLRSKGWVPKTGLKYGTD</sequence>
<dbReference type="PANTHER" id="PTHR21227">
    <property type="entry name" value="TRNA-SPLICING ENDONUCLEASE SUBUNIT SEN2"/>
    <property type="match status" value="1"/>
</dbReference>
<keyword evidence="4" id="KW-1133">Transmembrane helix</keyword>
<feature type="domain" description="tRNA intron endonuclease catalytic" evidence="5">
    <location>
        <begin position="44"/>
        <end position="70"/>
    </location>
</feature>
<dbReference type="PhylomeDB" id="A7S826"/>
<gene>
    <name evidence="6" type="ORF">NEMVEDRAFT_v1g108482</name>
</gene>
<feature type="non-terminal residue" evidence="6">
    <location>
        <position position="1"/>
    </location>
</feature>
<dbReference type="eggNOG" id="KOG4685">
    <property type="taxonomic scope" value="Eukaryota"/>
</dbReference>
<dbReference type="InterPro" id="IPR006677">
    <property type="entry name" value="tRNA_intron_Endonuc_cat-like"/>
</dbReference>
<evidence type="ECO:0000259" key="5">
    <source>
        <dbReference type="Pfam" id="PF01974"/>
    </source>
</evidence>
<dbReference type="STRING" id="45351.A7S826"/>
<evidence type="ECO:0000256" key="1">
    <source>
        <dbReference type="ARBA" id="ARBA00008078"/>
    </source>
</evidence>
<dbReference type="InterPro" id="IPR036167">
    <property type="entry name" value="tRNA_intron_Endo_cat-like_sf"/>
</dbReference>
<name>A7S826_NEMVE</name>
<proteinExistence type="inferred from homology"/>
<dbReference type="AlphaFoldDB" id="A7S826"/>
<dbReference type="Pfam" id="PF01974">
    <property type="entry name" value="tRNA_int_endo"/>
    <property type="match status" value="1"/>
</dbReference>
<dbReference type="PANTHER" id="PTHR21227:SF0">
    <property type="entry name" value="TRNA-SPLICING ENDONUCLEASE SUBUNIT SEN2"/>
    <property type="match status" value="1"/>
</dbReference>
<keyword evidence="7" id="KW-1185">Reference proteome</keyword>
<dbReference type="SUPFAM" id="SSF53032">
    <property type="entry name" value="tRNA-intron endonuclease catalytic domain-like"/>
    <property type="match status" value="1"/>
</dbReference>
<protein>
    <recommendedName>
        <fullName evidence="2">tRNA-intron lyase</fullName>
        <ecNumber evidence="2">4.6.1.16</ecNumber>
    </recommendedName>
</protein>
<dbReference type="HOGENOM" id="CLU_2765188_0_0_1"/>
<evidence type="ECO:0000313" key="7">
    <source>
        <dbReference type="Proteomes" id="UP000001593"/>
    </source>
</evidence>
<dbReference type="CDD" id="cd22363">
    <property type="entry name" value="tRNA-intron_lyase_C"/>
    <property type="match status" value="1"/>
</dbReference>
<dbReference type="InParanoid" id="A7S826"/>
<comment type="catalytic activity">
    <reaction evidence="3">
        <text>pretRNA = a 3'-half-tRNA molecule with a 5'-OH end + a 5'-half-tRNA molecule with a 2',3'-cyclic phosphate end + an intron with a 2',3'-cyclic phosphate and a 5'-hydroxyl terminus.</text>
        <dbReference type="EC" id="4.6.1.16"/>
    </reaction>
</comment>
<evidence type="ECO:0000256" key="3">
    <source>
        <dbReference type="ARBA" id="ARBA00034031"/>
    </source>
</evidence>
<organism evidence="6 7">
    <name type="scientific">Nematostella vectensis</name>
    <name type="common">Starlet sea anemone</name>
    <dbReference type="NCBI Taxonomy" id="45351"/>
    <lineage>
        <taxon>Eukaryota</taxon>
        <taxon>Metazoa</taxon>
        <taxon>Cnidaria</taxon>
        <taxon>Anthozoa</taxon>
        <taxon>Hexacorallia</taxon>
        <taxon>Actiniaria</taxon>
        <taxon>Edwardsiidae</taxon>
        <taxon>Nematostella</taxon>
    </lineage>
</organism>
<comment type="similarity">
    <text evidence="1">Belongs to the tRNA-intron endonuclease family.</text>
</comment>
<evidence type="ECO:0000256" key="4">
    <source>
        <dbReference type="SAM" id="Phobius"/>
    </source>
</evidence>
<feature type="transmembrane region" description="Helical" evidence="4">
    <location>
        <begin position="6"/>
        <end position="22"/>
    </location>
</feature>
<dbReference type="GO" id="GO:0006388">
    <property type="term" value="P:tRNA splicing, via endonucleolytic cleavage and ligation"/>
    <property type="evidence" value="ECO:0007669"/>
    <property type="project" value="InterPro"/>
</dbReference>
<keyword evidence="4" id="KW-0812">Transmembrane</keyword>
<dbReference type="InterPro" id="IPR006676">
    <property type="entry name" value="tRNA_splic"/>
</dbReference>
<reference evidence="6 7" key="1">
    <citation type="journal article" date="2007" name="Science">
        <title>Sea anemone genome reveals ancestral eumetazoan gene repertoire and genomic organization.</title>
        <authorList>
            <person name="Putnam N.H."/>
            <person name="Srivastava M."/>
            <person name="Hellsten U."/>
            <person name="Dirks B."/>
            <person name="Chapman J."/>
            <person name="Salamov A."/>
            <person name="Terry A."/>
            <person name="Shapiro H."/>
            <person name="Lindquist E."/>
            <person name="Kapitonov V.V."/>
            <person name="Jurka J."/>
            <person name="Genikhovich G."/>
            <person name="Grigoriev I.V."/>
            <person name="Lucas S.M."/>
            <person name="Steele R.E."/>
            <person name="Finnerty J.R."/>
            <person name="Technau U."/>
            <person name="Martindale M.Q."/>
            <person name="Rokhsar D.S."/>
        </authorList>
    </citation>
    <scope>NUCLEOTIDE SEQUENCE [LARGE SCALE GENOMIC DNA]</scope>
    <source>
        <strain evidence="7">CH2 X CH6</strain>
    </source>
</reference>
<evidence type="ECO:0000313" key="6">
    <source>
        <dbReference type="EMBL" id="EDO40117.1"/>
    </source>
</evidence>